<comment type="caution">
    <text evidence="3">The sequence shown here is derived from an EMBL/GenBank/DDBJ whole genome shotgun (WGS) entry which is preliminary data.</text>
</comment>
<evidence type="ECO:0000259" key="2">
    <source>
        <dbReference type="Pfam" id="PF18962"/>
    </source>
</evidence>
<dbReference type="Proteomes" id="UP001165489">
    <property type="component" value="Unassembled WGS sequence"/>
</dbReference>
<accession>A0ABS9UXI3</accession>
<evidence type="ECO:0000256" key="1">
    <source>
        <dbReference type="SAM" id="SignalP"/>
    </source>
</evidence>
<reference evidence="3" key="1">
    <citation type="submission" date="2022-03" db="EMBL/GenBank/DDBJ databases">
        <title>De novo assembled genomes of Belliella spp. (Cyclobacteriaceae) strains.</title>
        <authorList>
            <person name="Szabo A."/>
            <person name="Korponai K."/>
            <person name="Felfoldi T."/>
        </authorList>
    </citation>
    <scope>NUCLEOTIDE SEQUENCE</scope>
    <source>
        <strain evidence="3">DSM 111904</strain>
    </source>
</reference>
<evidence type="ECO:0000313" key="3">
    <source>
        <dbReference type="EMBL" id="MCH7408882.1"/>
    </source>
</evidence>
<dbReference type="Pfam" id="PF18962">
    <property type="entry name" value="Por_Secre_tail"/>
    <property type="match status" value="1"/>
</dbReference>
<name>A0ABS9UXI3_9BACT</name>
<dbReference type="RefSeq" id="WP_241347243.1">
    <property type="nucleotide sequence ID" value="NZ_JAKZGP010000009.1"/>
</dbReference>
<proteinExistence type="predicted"/>
<sequence length="236" mass="26689">MKSFLLILACTLLLFPLYSEAQVRVLSERGEFIGKIGATQRKSIIIQNESNAKKDYILRFLRGNVGTSQKVKICVGDQCYDPTKELSKIKISLKPGELVTDLYLEFDLGIIETKGNFELHFANTENNKDIFIVESVYNVSNPENNLDKTNHKDIAIGDVYPNPSNRVAHLDYEYKNKNALAKISINSFIGNPVAEYKLDPSQSTLVMNIEGLRPGVYFYTLFVENKNIVTKKLVVE</sequence>
<protein>
    <submittedName>
        <fullName evidence="3">T9SS type A sorting domain-containing protein</fullName>
    </submittedName>
</protein>
<keyword evidence="4" id="KW-1185">Reference proteome</keyword>
<organism evidence="3 4">
    <name type="scientific">Belliella filtrata</name>
    <dbReference type="NCBI Taxonomy" id="2923435"/>
    <lineage>
        <taxon>Bacteria</taxon>
        <taxon>Pseudomonadati</taxon>
        <taxon>Bacteroidota</taxon>
        <taxon>Cytophagia</taxon>
        <taxon>Cytophagales</taxon>
        <taxon>Cyclobacteriaceae</taxon>
        <taxon>Belliella</taxon>
    </lineage>
</organism>
<dbReference type="NCBIfam" id="TIGR04183">
    <property type="entry name" value="Por_Secre_tail"/>
    <property type="match status" value="1"/>
</dbReference>
<keyword evidence="1" id="KW-0732">Signal</keyword>
<dbReference type="InterPro" id="IPR026444">
    <property type="entry name" value="Secre_tail"/>
</dbReference>
<gene>
    <name evidence="3" type="ORF">MM239_05715</name>
</gene>
<feature type="signal peptide" evidence="1">
    <location>
        <begin position="1"/>
        <end position="21"/>
    </location>
</feature>
<feature type="domain" description="Secretion system C-terminal sorting" evidence="2">
    <location>
        <begin position="159"/>
        <end position="235"/>
    </location>
</feature>
<evidence type="ECO:0000313" key="4">
    <source>
        <dbReference type="Proteomes" id="UP001165489"/>
    </source>
</evidence>
<feature type="chain" id="PRO_5047449944" evidence="1">
    <location>
        <begin position="22"/>
        <end position="236"/>
    </location>
</feature>
<dbReference type="EMBL" id="JAKZGP010000009">
    <property type="protein sequence ID" value="MCH7408882.1"/>
    <property type="molecule type" value="Genomic_DNA"/>
</dbReference>